<dbReference type="EMBL" id="AAZO01000319">
    <property type="status" value="NOT_ANNOTATED_CDS"/>
    <property type="molecule type" value="Genomic_DNA"/>
</dbReference>
<keyword evidence="1" id="KW-0472">Membrane</keyword>
<dbReference type="AlphaFoldDB" id="E0VA33"/>
<dbReference type="GeneID" id="8238858"/>
<dbReference type="eggNOG" id="ENOG502QWPW">
    <property type="taxonomic scope" value="Eukaryota"/>
</dbReference>
<dbReference type="RefSeq" id="XP_002422977.1">
    <property type="nucleotide sequence ID" value="XM_002422932.1"/>
</dbReference>
<dbReference type="InterPro" id="IPR006631">
    <property type="entry name" value="DM4_12"/>
</dbReference>
<evidence type="ECO:0000256" key="1">
    <source>
        <dbReference type="SAM" id="Phobius"/>
    </source>
</evidence>
<keyword evidence="4" id="KW-1185">Reference proteome</keyword>
<dbReference type="Proteomes" id="UP000009046">
    <property type="component" value="Unassembled WGS sequence"/>
</dbReference>
<keyword evidence="1" id="KW-1133">Transmembrane helix</keyword>
<sequence>MITAFGFQNLMVPVMIGFQIVKSLLFAMFLPSVLGNLGRFVGEGVKFLSSSQQFRHPGEIDNGNVGQMEDFEFKDVNNNYDQQYADGQTDGSAPVYSYAAYPNNYDYNKGEQSGAYSSVASRFTTGAHKLNYIPNNNHHGSFYTKYTDKHGKRQNFKVFHNIPSSSLLLTNYDPFYSPLLSRMDSVFKQLNYESESCREKLICLMYKNPAKFAPYSNLISAQLSRELNELRKPSTDNPDILRFFKYMKAAKDGQDGLECSKTYSGCTDNRESISSPMVKTYNDINKLVHARKLFS</sequence>
<evidence type="ECO:0000313" key="3">
    <source>
        <dbReference type="EnsemblMetazoa" id="PHUM026040-PA"/>
    </source>
</evidence>
<dbReference type="EMBL" id="DS235004">
    <property type="protein sequence ID" value="EEB10239.1"/>
    <property type="molecule type" value="Genomic_DNA"/>
</dbReference>
<dbReference type="OMA" id="DFKIFHD"/>
<reference evidence="2" key="1">
    <citation type="submission" date="2007-04" db="EMBL/GenBank/DDBJ databases">
        <title>Annotation of Pediculus humanus corporis strain USDA.</title>
        <authorList>
            <person name="Kirkness E."/>
            <person name="Hannick L."/>
            <person name="Hass B."/>
            <person name="Bruggner R."/>
            <person name="Lawson D."/>
            <person name="Bidwell S."/>
            <person name="Joardar V."/>
            <person name="Caler E."/>
            <person name="Walenz B."/>
            <person name="Inman J."/>
            <person name="Schobel S."/>
            <person name="Galinsky K."/>
            <person name="Amedeo P."/>
            <person name="Strausberg R."/>
        </authorList>
    </citation>
    <scope>NUCLEOTIDE SEQUENCE</scope>
    <source>
        <strain evidence="2">USDA</strain>
    </source>
</reference>
<dbReference type="KEGG" id="phu:Phum_PHUM026040"/>
<gene>
    <name evidence="3" type="primary">8238858</name>
    <name evidence="2" type="ORF">Phum_PHUM026040</name>
</gene>
<dbReference type="HOGENOM" id="CLU_944296_0_0_1"/>
<dbReference type="EnsemblMetazoa" id="PHUM026040-RA">
    <property type="protein sequence ID" value="PHUM026040-PA"/>
    <property type="gene ID" value="PHUM026040"/>
</dbReference>
<reference evidence="2" key="2">
    <citation type="submission" date="2007-04" db="EMBL/GenBank/DDBJ databases">
        <title>The genome of the human body louse.</title>
        <authorList>
            <consortium name="The Human Body Louse Genome Consortium"/>
            <person name="Kirkness E."/>
            <person name="Walenz B."/>
            <person name="Hass B."/>
            <person name="Bruggner R."/>
            <person name="Strausberg R."/>
        </authorList>
    </citation>
    <scope>NUCLEOTIDE SEQUENCE</scope>
    <source>
        <strain evidence="2">USDA</strain>
    </source>
</reference>
<dbReference type="Pfam" id="PF07841">
    <property type="entry name" value="DM4_12"/>
    <property type="match status" value="1"/>
</dbReference>
<reference evidence="3" key="3">
    <citation type="submission" date="2021-02" db="UniProtKB">
        <authorList>
            <consortium name="EnsemblMetazoa"/>
        </authorList>
    </citation>
    <scope>IDENTIFICATION</scope>
    <source>
        <strain evidence="3">USDA</strain>
    </source>
</reference>
<name>E0VA33_PEDHC</name>
<dbReference type="CTD" id="8238858"/>
<organism>
    <name type="scientific">Pediculus humanus subsp. corporis</name>
    <name type="common">Body louse</name>
    <dbReference type="NCBI Taxonomy" id="121224"/>
    <lineage>
        <taxon>Eukaryota</taxon>
        <taxon>Metazoa</taxon>
        <taxon>Ecdysozoa</taxon>
        <taxon>Arthropoda</taxon>
        <taxon>Hexapoda</taxon>
        <taxon>Insecta</taxon>
        <taxon>Pterygota</taxon>
        <taxon>Neoptera</taxon>
        <taxon>Paraneoptera</taxon>
        <taxon>Psocodea</taxon>
        <taxon>Troctomorpha</taxon>
        <taxon>Phthiraptera</taxon>
        <taxon>Anoplura</taxon>
        <taxon>Pediculidae</taxon>
        <taxon>Pediculus</taxon>
    </lineage>
</organism>
<protein>
    <submittedName>
        <fullName evidence="2 3">Uncharacterized protein</fullName>
    </submittedName>
</protein>
<feature type="transmembrane region" description="Helical" evidence="1">
    <location>
        <begin position="12"/>
        <end position="30"/>
    </location>
</feature>
<dbReference type="VEuPathDB" id="VectorBase:PHUM026040"/>
<dbReference type="InParanoid" id="E0VA33"/>
<evidence type="ECO:0000313" key="4">
    <source>
        <dbReference type="Proteomes" id="UP000009046"/>
    </source>
</evidence>
<dbReference type="OrthoDB" id="6334967at2759"/>
<accession>E0VA33</accession>
<evidence type="ECO:0000313" key="2">
    <source>
        <dbReference type="EMBL" id="EEB10239.1"/>
    </source>
</evidence>
<proteinExistence type="predicted"/>
<keyword evidence="1" id="KW-0812">Transmembrane</keyword>